<dbReference type="InterPro" id="IPR015057">
    <property type="entry name" value="Rv2632c-like"/>
</dbReference>
<dbReference type="Pfam" id="PF08962">
    <property type="entry name" value="Rv2632c-like"/>
    <property type="match status" value="1"/>
</dbReference>
<name>A0A7H1B8B3_9ACTN</name>
<sequence length="90" mass="9413">MTTKTTWNAQIEITEEGSKVTADATLIGKGGQRMTGHGVARCNPADQNDPVIGDELAAARALSDLTGKLSDNAARDIESHTHKPVTGSLV</sequence>
<evidence type="ECO:0000313" key="2">
    <source>
        <dbReference type="Proteomes" id="UP000516428"/>
    </source>
</evidence>
<dbReference type="EMBL" id="CP061281">
    <property type="protein sequence ID" value="QNS04968.1"/>
    <property type="molecule type" value="Genomic_DNA"/>
</dbReference>
<dbReference type="Proteomes" id="UP000516428">
    <property type="component" value="Chromosome"/>
</dbReference>
<reference evidence="1 2" key="1">
    <citation type="submission" date="2020-09" db="EMBL/GenBank/DDBJ databases">
        <title>A novel species.</title>
        <authorList>
            <person name="Gao J."/>
        </authorList>
    </citation>
    <scope>NUCLEOTIDE SEQUENCE [LARGE SCALE GENOMIC DNA]</scope>
    <source>
        <strain evidence="1 2">CRXT-Y-14</strain>
    </source>
</reference>
<dbReference type="AlphaFoldDB" id="A0A7H1B8B3"/>
<dbReference type="Gene3D" id="3.30.160.240">
    <property type="entry name" value="Rv1738"/>
    <property type="match status" value="1"/>
</dbReference>
<evidence type="ECO:0000313" key="1">
    <source>
        <dbReference type="EMBL" id="QNS04968.1"/>
    </source>
</evidence>
<organism evidence="1 2">
    <name type="scientific">Streptomyces xanthii</name>
    <dbReference type="NCBI Taxonomy" id="2768069"/>
    <lineage>
        <taxon>Bacteria</taxon>
        <taxon>Bacillati</taxon>
        <taxon>Actinomycetota</taxon>
        <taxon>Actinomycetes</taxon>
        <taxon>Kitasatosporales</taxon>
        <taxon>Streptomycetaceae</taxon>
        <taxon>Streptomyces</taxon>
    </lineage>
</organism>
<protein>
    <submittedName>
        <fullName evidence="1">DUF1876 domain-containing protein</fullName>
    </submittedName>
</protein>
<dbReference type="SUPFAM" id="SSF143212">
    <property type="entry name" value="Rv2632c-like"/>
    <property type="match status" value="1"/>
</dbReference>
<dbReference type="RefSeq" id="WP_188337671.1">
    <property type="nucleotide sequence ID" value="NZ_CP061281.1"/>
</dbReference>
<gene>
    <name evidence="1" type="ORF">IAG42_16025</name>
</gene>
<keyword evidence="2" id="KW-1185">Reference proteome</keyword>
<dbReference type="InterPro" id="IPR038070">
    <property type="entry name" value="Rv2632c-like_sf"/>
</dbReference>
<dbReference type="KEGG" id="sxn:IAG42_16025"/>
<proteinExistence type="predicted"/>
<accession>A0A7H1B8B3</accession>